<keyword evidence="5" id="KW-0597">Phosphoprotein</keyword>
<dbReference type="GO" id="GO:0045893">
    <property type="term" value="P:positive regulation of DNA-templated transcription"/>
    <property type="evidence" value="ECO:0007669"/>
    <property type="project" value="UniProtKB-ARBA"/>
</dbReference>
<evidence type="ECO:0000256" key="16">
    <source>
        <dbReference type="SAM" id="MobiDB-lite"/>
    </source>
</evidence>
<dbReference type="GO" id="GO:0032727">
    <property type="term" value="P:positive regulation of interferon-alpha production"/>
    <property type="evidence" value="ECO:0007669"/>
    <property type="project" value="UniProtKB-ARBA"/>
</dbReference>
<dbReference type="InterPro" id="IPR019817">
    <property type="entry name" value="Interferon_reg_fac_CS"/>
</dbReference>
<evidence type="ECO:0000256" key="10">
    <source>
        <dbReference type="ARBA" id="ARBA00023015"/>
    </source>
</evidence>
<evidence type="ECO:0000256" key="3">
    <source>
        <dbReference type="ARBA" id="ARBA00022490"/>
    </source>
</evidence>
<dbReference type="PANTHER" id="PTHR11949">
    <property type="entry name" value="INTERFERON REGULATORY FACTOR"/>
    <property type="match status" value="1"/>
</dbReference>
<comment type="subcellular location">
    <subcellularLocation>
        <location evidence="2">Cytoplasm</location>
    </subcellularLocation>
    <subcellularLocation>
        <location evidence="1">Nucleus</location>
    </subcellularLocation>
</comment>
<keyword evidence="10" id="KW-0805">Transcription regulation</keyword>
<evidence type="ECO:0000256" key="8">
    <source>
        <dbReference type="ARBA" id="ARBA00022859"/>
    </source>
</evidence>
<dbReference type="AlphaFoldDB" id="A0A8B7AN39"/>
<evidence type="ECO:0000256" key="4">
    <source>
        <dbReference type="ARBA" id="ARBA00022499"/>
    </source>
</evidence>
<name>A0A8B7AN39_ORYAF</name>
<evidence type="ECO:0000259" key="17">
    <source>
        <dbReference type="PROSITE" id="PS51507"/>
    </source>
</evidence>
<dbReference type="OrthoDB" id="9836034at2759"/>
<dbReference type="SUPFAM" id="SSF49879">
    <property type="entry name" value="SMAD/FHA domain"/>
    <property type="match status" value="1"/>
</dbReference>
<sequence>MALASDRGTPRVLFGEWLLRQVSSGRYEGLRWLDAARTRFRVPWKHFARKDLDEADARIFKAWAVARGRWPPSSCPGALPPAEAPERAGWKTNFRCALHSTRLFVMLQDNSGDPADPHKVYALNPAPGRGGPSRHGTEEAPTDGWPMRGEPAEQPLEAAGERPDPVLAWAGAASRSLEPVTLRGLPAPADGAQDLLHHALQQSHLGDHLLEASWRVAPAPQQPPGPALASGELHTQWVAKAAPSAPPQPSAWHQALMTDACPQVVQEVAPHASPAPLPWAPLAEPRQETLEVTIMYKGRPVLQEIVGRVSVLLYGAPCPTAKAAGAQFVAFPSPAELPDQKQLRYTEKLLQHVGPGLQLELRGHSLWAQRLGKCQVYWEVGGPLGSASPSGPARLLPRNADTRIFDFRDFFRELVEFRERRRRSSPHYTIYLGFGQDLSTGRPKERSLILVKLEPWLCRVYHENVHREGISSLDSGSLDLCLSSSNSLYDDLDRFLMELGQPA</sequence>
<dbReference type="Gene3D" id="1.10.10.10">
    <property type="entry name" value="Winged helix-like DNA-binding domain superfamily/Winged helix DNA-binding domain"/>
    <property type="match status" value="1"/>
</dbReference>
<keyword evidence="4" id="KW-1017">Isopeptide bond</keyword>
<gene>
    <name evidence="19" type="primary">IRF7</name>
</gene>
<keyword evidence="11" id="KW-0238">DNA-binding</keyword>
<dbReference type="InterPro" id="IPR017855">
    <property type="entry name" value="SMAD-like_dom_sf"/>
</dbReference>
<evidence type="ECO:0000313" key="19">
    <source>
        <dbReference type="RefSeq" id="XP_007947551.1"/>
    </source>
</evidence>
<keyword evidence="13" id="KW-0804">Transcription</keyword>
<keyword evidence="3" id="KW-0963">Cytoplasm</keyword>
<dbReference type="SMART" id="SM01243">
    <property type="entry name" value="IRF-3"/>
    <property type="match status" value="1"/>
</dbReference>
<dbReference type="InterPro" id="IPR008984">
    <property type="entry name" value="SMAD_FHA_dom_sf"/>
</dbReference>
<dbReference type="PROSITE" id="PS51507">
    <property type="entry name" value="IRF_2"/>
    <property type="match status" value="1"/>
</dbReference>
<evidence type="ECO:0000256" key="1">
    <source>
        <dbReference type="ARBA" id="ARBA00004123"/>
    </source>
</evidence>
<dbReference type="RefSeq" id="XP_007947551.1">
    <property type="nucleotide sequence ID" value="XM_007949360.1"/>
</dbReference>
<organism evidence="18 19">
    <name type="scientific">Orycteropus afer afer</name>
    <dbReference type="NCBI Taxonomy" id="1230840"/>
    <lineage>
        <taxon>Eukaryota</taxon>
        <taxon>Metazoa</taxon>
        <taxon>Chordata</taxon>
        <taxon>Craniata</taxon>
        <taxon>Vertebrata</taxon>
        <taxon>Euteleostomi</taxon>
        <taxon>Mammalia</taxon>
        <taxon>Eutheria</taxon>
        <taxon>Afrotheria</taxon>
        <taxon>Tubulidentata</taxon>
        <taxon>Orycteropodidae</taxon>
        <taxon>Orycteropus</taxon>
    </lineage>
</organism>
<dbReference type="Gene3D" id="2.60.200.10">
    <property type="match status" value="1"/>
</dbReference>
<keyword evidence="9" id="KW-0007">Acetylation</keyword>
<dbReference type="GO" id="GO:0007165">
    <property type="term" value="P:signal transduction"/>
    <property type="evidence" value="ECO:0007669"/>
    <property type="project" value="UniProtKB-ARBA"/>
</dbReference>
<keyword evidence="6" id="KW-0399">Innate immunity</keyword>
<keyword evidence="14" id="KW-0539">Nucleus</keyword>
<dbReference type="GO" id="GO:0045087">
    <property type="term" value="P:innate immune response"/>
    <property type="evidence" value="ECO:0007669"/>
    <property type="project" value="UniProtKB-KW"/>
</dbReference>
<keyword evidence="8" id="KW-0391">Immunity</keyword>
<accession>A0A8B7AN39</accession>
<evidence type="ECO:0000256" key="6">
    <source>
        <dbReference type="ARBA" id="ARBA00022588"/>
    </source>
</evidence>
<evidence type="ECO:0000256" key="7">
    <source>
        <dbReference type="ARBA" id="ARBA00022843"/>
    </source>
</evidence>
<dbReference type="Pfam" id="PF00605">
    <property type="entry name" value="IRF"/>
    <property type="match status" value="1"/>
</dbReference>
<evidence type="ECO:0000256" key="13">
    <source>
        <dbReference type="ARBA" id="ARBA00023163"/>
    </source>
</evidence>
<evidence type="ECO:0000256" key="14">
    <source>
        <dbReference type="ARBA" id="ARBA00023242"/>
    </source>
</evidence>
<dbReference type="GeneID" id="103204212"/>
<keyword evidence="18" id="KW-1185">Reference proteome</keyword>
<keyword evidence="12" id="KW-0010">Activator</keyword>
<dbReference type="GO" id="GO:0005737">
    <property type="term" value="C:cytoplasm"/>
    <property type="evidence" value="ECO:0007669"/>
    <property type="project" value="UniProtKB-SubCell"/>
</dbReference>
<dbReference type="GO" id="GO:0000981">
    <property type="term" value="F:DNA-binding transcription factor activity, RNA polymerase II-specific"/>
    <property type="evidence" value="ECO:0007669"/>
    <property type="project" value="TreeGrafter"/>
</dbReference>
<dbReference type="SMART" id="SM00348">
    <property type="entry name" value="IRF"/>
    <property type="match status" value="1"/>
</dbReference>
<dbReference type="PRINTS" id="PR00267">
    <property type="entry name" value="INTFRNREGFCT"/>
</dbReference>
<dbReference type="InterPro" id="IPR001346">
    <property type="entry name" value="Interferon_reg_fact_DNA-bd_dom"/>
</dbReference>
<dbReference type="InterPro" id="IPR036388">
    <property type="entry name" value="WH-like_DNA-bd_sf"/>
</dbReference>
<dbReference type="FunFam" id="1.10.10.10:FF:000375">
    <property type="entry name" value="Interferon regulatory factor 7"/>
    <property type="match status" value="1"/>
</dbReference>
<evidence type="ECO:0000256" key="5">
    <source>
        <dbReference type="ARBA" id="ARBA00022553"/>
    </source>
</evidence>
<dbReference type="GO" id="GO:0051607">
    <property type="term" value="P:defense response to virus"/>
    <property type="evidence" value="ECO:0007669"/>
    <property type="project" value="UniProtKB-ARBA"/>
</dbReference>
<dbReference type="CDD" id="cd00103">
    <property type="entry name" value="IRF"/>
    <property type="match status" value="1"/>
</dbReference>
<dbReference type="CTD" id="3665"/>
<dbReference type="Pfam" id="PF10401">
    <property type="entry name" value="IRF-3"/>
    <property type="match status" value="1"/>
</dbReference>
<dbReference type="InterPro" id="IPR036390">
    <property type="entry name" value="WH_DNA-bd_sf"/>
</dbReference>
<protein>
    <recommendedName>
        <fullName evidence="15">Interferon regulatory factor 7</fullName>
    </recommendedName>
</protein>
<evidence type="ECO:0000313" key="18">
    <source>
        <dbReference type="Proteomes" id="UP000694850"/>
    </source>
</evidence>
<evidence type="ECO:0000256" key="9">
    <source>
        <dbReference type="ARBA" id="ARBA00022990"/>
    </source>
</evidence>
<dbReference type="PROSITE" id="PS00601">
    <property type="entry name" value="IRF_1"/>
    <property type="match status" value="1"/>
</dbReference>
<dbReference type="Proteomes" id="UP000694850">
    <property type="component" value="Unplaced"/>
</dbReference>
<evidence type="ECO:0000256" key="12">
    <source>
        <dbReference type="ARBA" id="ARBA00023159"/>
    </source>
</evidence>
<dbReference type="GO" id="GO:0032728">
    <property type="term" value="P:positive regulation of interferon-beta production"/>
    <property type="evidence" value="ECO:0007669"/>
    <property type="project" value="UniProtKB-ARBA"/>
</dbReference>
<feature type="region of interest" description="Disordered" evidence="16">
    <location>
        <begin position="122"/>
        <end position="160"/>
    </location>
</feature>
<evidence type="ECO:0000256" key="15">
    <source>
        <dbReference type="ARBA" id="ARBA00067362"/>
    </source>
</evidence>
<feature type="domain" description="IRF tryptophan pentad repeat" evidence="17">
    <location>
        <begin position="11"/>
        <end position="125"/>
    </location>
</feature>
<dbReference type="GO" id="GO:0005634">
    <property type="term" value="C:nucleus"/>
    <property type="evidence" value="ECO:0007669"/>
    <property type="project" value="UniProtKB-SubCell"/>
</dbReference>
<evidence type="ECO:0000256" key="2">
    <source>
        <dbReference type="ARBA" id="ARBA00004496"/>
    </source>
</evidence>
<dbReference type="GO" id="GO:0000978">
    <property type="term" value="F:RNA polymerase II cis-regulatory region sequence-specific DNA binding"/>
    <property type="evidence" value="ECO:0007669"/>
    <property type="project" value="TreeGrafter"/>
</dbReference>
<dbReference type="FunFam" id="2.60.200.10:FF:000007">
    <property type="entry name" value="Interferon regulatory factor 7"/>
    <property type="match status" value="1"/>
</dbReference>
<keyword evidence="7" id="KW-0832">Ubl conjugation</keyword>
<dbReference type="SUPFAM" id="SSF46785">
    <property type="entry name" value="Winged helix' DNA-binding domain"/>
    <property type="match status" value="1"/>
</dbReference>
<proteinExistence type="predicted"/>
<reference evidence="19" key="1">
    <citation type="submission" date="2025-08" db="UniProtKB">
        <authorList>
            <consortium name="RefSeq"/>
        </authorList>
    </citation>
    <scope>IDENTIFICATION</scope>
</reference>
<dbReference type="GO" id="GO:0045089">
    <property type="term" value="P:positive regulation of innate immune response"/>
    <property type="evidence" value="ECO:0007669"/>
    <property type="project" value="UniProtKB-ARBA"/>
</dbReference>
<dbReference type="InterPro" id="IPR019471">
    <property type="entry name" value="Interferon_reg_factor-3"/>
</dbReference>
<evidence type="ECO:0000256" key="11">
    <source>
        <dbReference type="ARBA" id="ARBA00023125"/>
    </source>
</evidence>
<dbReference type="PANTHER" id="PTHR11949:SF2">
    <property type="entry name" value="INTERFERON REGULATORY FACTOR 7"/>
    <property type="match status" value="1"/>
</dbReference>